<dbReference type="GO" id="GO:0051301">
    <property type="term" value="P:cell division"/>
    <property type="evidence" value="ECO:0007669"/>
    <property type="project" value="UniProtKB-UniRule"/>
</dbReference>
<name>A0A3D9LDY1_9MICC</name>
<feature type="transmembrane region" description="Helical" evidence="7">
    <location>
        <begin position="77"/>
        <end position="95"/>
    </location>
</feature>
<comment type="caution">
    <text evidence="9">The sequence shown here is derived from an EMBL/GenBank/DDBJ whole genome shotgun (WGS) entry which is preliminary data.</text>
</comment>
<evidence type="ECO:0000256" key="8">
    <source>
        <dbReference type="SAM" id="MobiDB-lite"/>
    </source>
</evidence>
<dbReference type="Pfam" id="PF06781">
    <property type="entry name" value="CrgA"/>
    <property type="match status" value="1"/>
</dbReference>
<evidence type="ECO:0000256" key="4">
    <source>
        <dbReference type="ARBA" id="ARBA00022989"/>
    </source>
</evidence>
<keyword evidence="10" id="KW-1185">Reference proteome</keyword>
<dbReference type="OrthoDB" id="5189646at2"/>
<comment type="function">
    <text evidence="7">Involved in cell division.</text>
</comment>
<proteinExistence type="inferred from homology"/>
<keyword evidence="1 7" id="KW-1003">Cell membrane</keyword>
<sequence length="98" mass="10878">MPESKSRKTGQIGQKSKSPARAERGQRRADLRAEKPEPGPLPTWYKAIMFGLMIVGLLWIVVYYLTMGVAPIPQVGGWNIGIGFGVACVGFLMTTRWR</sequence>
<dbReference type="EMBL" id="QREH01000001">
    <property type="protein sequence ID" value="REE04578.1"/>
    <property type="molecule type" value="Genomic_DNA"/>
</dbReference>
<evidence type="ECO:0000256" key="2">
    <source>
        <dbReference type="ARBA" id="ARBA00022618"/>
    </source>
</evidence>
<evidence type="ECO:0000313" key="10">
    <source>
        <dbReference type="Proteomes" id="UP000256727"/>
    </source>
</evidence>
<organism evidence="9 10">
    <name type="scientific">Citricoccus muralis</name>
    <dbReference type="NCBI Taxonomy" id="169134"/>
    <lineage>
        <taxon>Bacteria</taxon>
        <taxon>Bacillati</taxon>
        <taxon>Actinomycetota</taxon>
        <taxon>Actinomycetes</taxon>
        <taxon>Micrococcales</taxon>
        <taxon>Micrococcaceae</taxon>
        <taxon>Citricoccus</taxon>
    </lineage>
</organism>
<feature type="region of interest" description="Disordered" evidence="8">
    <location>
        <begin position="1"/>
        <end position="39"/>
    </location>
</feature>
<dbReference type="RefSeq" id="WP_115932481.1">
    <property type="nucleotide sequence ID" value="NZ_QREH01000001.1"/>
</dbReference>
<keyword evidence="2 7" id="KW-0132">Cell division</keyword>
<evidence type="ECO:0000256" key="3">
    <source>
        <dbReference type="ARBA" id="ARBA00022692"/>
    </source>
</evidence>
<dbReference type="GO" id="GO:0005886">
    <property type="term" value="C:plasma membrane"/>
    <property type="evidence" value="ECO:0007669"/>
    <property type="project" value="UniProtKB-SubCell"/>
</dbReference>
<keyword evidence="3 7" id="KW-0812">Transmembrane</keyword>
<dbReference type="AlphaFoldDB" id="A0A3D9LDY1"/>
<keyword evidence="4 7" id="KW-1133">Transmembrane helix</keyword>
<dbReference type="HAMAP" id="MF_00631">
    <property type="entry name" value="CrgA"/>
    <property type="match status" value="1"/>
</dbReference>
<keyword evidence="6 7" id="KW-0131">Cell cycle</keyword>
<evidence type="ECO:0000256" key="5">
    <source>
        <dbReference type="ARBA" id="ARBA00023136"/>
    </source>
</evidence>
<accession>A0A3D9LDY1</accession>
<feature type="compositionally biased region" description="Basic and acidic residues" evidence="8">
    <location>
        <begin position="20"/>
        <end position="37"/>
    </location>
</feature>
<reference evidence="9 10" key="1">
    <citation type="submission" date="2018-07" db="EMBL/GenBank/DDBJ databases">
        <title>Sequencing the genomes of 1000 actinobacteria strains.</title>
        <authorList>
            <person name="Klenk H.-P."/>
        </authorList>
    </citation>
    <scope>NUCLEOTIDE SEQUENCE [LARGE SCALE GENOMIC DNA]</scope>
    <source>
        <strain evidence="9 10">DSM 14442</strain>
    </source>
</reference>
<evidence type="ECO:0000256" key="6">
    <source>
        <dbReference type="ARBA" id="ARBA00023306"/>
    </source>
</evidence>
<comment type="similarity">
    <text evidence="7">Belongs to the CrgA family.</text>
</comment>
<keyword evidence="5 7" id="KW-0472">Membrane</keyword>
<gene>
    <name evidence="7" type="primary">crgA</name>
    <name evidence="9" type="ORF">C8E99_2417</name>
</gene>
<evidence type="ECO:0000313" key="9">
    <source>
        <dbReference type="EMBL" id="REE04578.1"/>
    </source>
</evidence>
<feature type="transmembrane region" description="Helical" evidence="7">
    <location>
        <begin position="44"/>
        <end position="65"/>
    </location>
</feature>
<evidence type="ECO:0000256" key="7">
    <source>
        <dbReference type="HAMAP-Rule" id="MF_00631"/>
    </source>
</evidence>
<protein>
    <recommendedName>
        <fullName evidence="7">Cell division protein CrgA</fullName>
    </recommendedName>
</protein>
<dbReference type="InterPro" id="IPR009619">
    <property type="entry name" value="CrgA"/>
</dbReference>
<dbReference type="Proteomes" id="UP000256727">
    <property type="component" value="Unassembled WGS sequence"/>
</dbReference>
<evidence type="ECO:0000256" key="1">
    <source>
        <dbReference type="ARBA" id="ARBA00022475"/>
    </source>
</evidence>
<comment type="subcellular location">
    <subcellularLocation>
        <location evidence="7">Cell membrane</location>
        <topology evidence="7">Multi-pass membrane protein</topology>
    </subcellularLocation>
</comment>